<keyword evidence="3" id="KW-1185">Reference proteome</keyword>
<dbReference type="InterPro" id="IPR010775">
    <property type="entry name" value="DUF1365"/>
</dbReference>
<dbReference type="RefSeq" id="WP_160587790.1">
    <property type="nucleotide sequence ID" value="NZ_BMHN01000001.1"/>
</dbReference>
<reference evidence="2 3" key="1">
    <citation type="journal article" date="2016" name="Int. J. Syst. Evol. Microbiol.">
        <title>Pyruvatibacter mobilis gen. nov., sp. nov., a marine bacterium from the culture broth of Picochlorum sp. 122.</title>
        <authorList>
            <person name="Wang G."/>
            <person name="Tang M."/>
            <person name="Wu H."/>
            <person name="Dai S."/>
            <person name="Li T."/>
            <person name="Chen C."/>
            <person name="He H."/>
            <person name="Fan J."/>
            <person name="Xiang W."/>
            <person name="Li X."/>
        </authorList>
    </citation>
    <scope>NUCLEOTIDE SEQUENCE [LARGE SCALE GENOMIC DNA]</scope>
    <source>
        <strain evidence="2 3">GYP-11</strain>
    </source>
</reference>
<accession>A0A845QB95</accession>
<dbReference type="Pfam" id="PF07103">
    <property type="entry name" value="DUF1365"/>
    <property type="match status" value="1"/>
</dbReference>
<name>A0A845QB95_9HYPH</name>
<dbReference type="Proteomes" id="UP000470384">
    <property type="component" value="Unassembled WGS sequence"/>
</dbReference>
<dbReference type="PANTHER" id="PTHR33973:SF4">
    <property type="entry name" value="OS07G0153300 PROTEIN"/>
    <property type="match status" value="1"/>
</dbReference>
<evidence type="ECO:0000256" key="1">
    <source>
        <dbReference type="SAM" id="MobiDB-lite"/>
    </source>
</evidence>
<dbReference type="GeneID" id="300654632"/>
<sequence length="297" mass="33139">MSITEAPANGISAPPARLYFGRVMHARSRPRTHRFIYRVFSMLIDIDRVQEAGRRSRLFSIDRFNLFSFHRKDHGLRDGSSLRAHIVSLLTEAGISEPRHIRLLCYPRILGYVFNPLSVYYCYDARAHLTTLVYQVHNTFGDVHSYVAPVQAPERDGRIVRQTRDKNLHVSPFVGMAATYDFALDDPAERIAIHIRESDENGPFLLATFDGEARPFTTRSLATAFVIYPLMTVKVMAAIHFEALRLWLKGVPFFRSPGKPPALASADGPSGGPRGNAIDPAKAPATSYPDSSNAKAA</sequence>
<comment type="caution">
    <text evidence="2">The sequence shown here is derived from an EMBL/GenBank/DDBJ whole genome shotgun (WGS) entry which is preliminary data.</text>
</comment>
<dbReference type="OrthoDB" id="9778801at2"/>
<feature type="compositionally biased region" description="Polar residues" evidence="1">
    <location>
        <begin position="288"/>
        <end position="297"/>
    </location>
</feature>
<protein>
    <submittedName>
        <fullName evidence="2">DUF1365 family protein</fullName>
    </submittedName>
</protein>
<gene>
    <name evidence="2" type="ORF">GTQ45_09290</name>
</gene>
<evidence type="ECO:0000313" key="3">
    <source>
        <dbReference type="Proteomes" id="UP000470384"/>
    </source>
</evidence>
<organism evidence="2 3">
    <name type="scientific">Pyruvatibacter mobilis</name>
    <dbReference type="NCBI Taxonomy" id="1712261"/>
    <lineage>
        <taxon>Bacteria</taxon>
        <taxon>Pseudomonadati</taxon>
        <taxon>Pseudomonadota</taxon>
        <taxon>Alphaproteobacteria</taxon>
        <taxon>Hyphomicrobiales</taxon>
        <taxon>Parvibaculaceae</taxon>
        <taxon>Pyruvatibacter</taxon>
    </lineage>
</organism>
<evidence type="ECO:0000313" key="2">
    <source>
        <dbReference type="EMBL" id="NBG95925.1"/>
    </source>
</evidence>
<dbReference type="EMBL" id="WXYQ01000006">
    <property type="protein sequence ID" value="NBG95925.1"/>
    <property type="molecule type" value="Genomic_DNA"/>
</dbReference>
<proteinExistence type="predicted"/>
<dbReference type="PANTHER" id="PTHR33973">
    <property type="entry name" value="OS07G0153300 PROTEIN"/>
    <property type="match status" value="1"/>
</dbReference>
<dbReference type="AlphaFoldDB" id="A0A845QB95"/>
<feature type="region of interest" description="Disordered" evidence="1">
    <location>
        <begin position="259"/>
        <end position="297"/>
    </location>
</feature>